<evidence type="ECO:0000313" key="4">
    <source>
        <dbReference type="EMBL" id="MBB3174310.1"/>
    </source>
</evidence>
<dbReference type="PIRSF" id="PIRSF000390">
    <property type="entry name" value="PLP_StrS"/>
    <property type="match status" value="1"/>
</dbReference>
<dbReference type="EMBL" id="JACHXV010000007">
    <property type="protein sequence ID" value="MBB3174310.1"/>
    <property type="molecule type" value="Genomic_DNA"/>
</dbReference>
<dbReference type="InterPro" id="IPR015422">
    <property type="entry name" value="PyrdxlP-dep_Trfase_small"/>
</dbReference>
<dbReference type="Pfam" id="PF01041">
    <property type="entry name" value="DegT_DnrJ_EryC1"/>
    <property type="match status" value="1"/>
</dbReference>
<accession>A0A839V1H4</accession>
<proteinExistence type="inferred from homology"/>
<keyword evidence="2 3" id="KW-0663">Pyridoxal phosphate</keyword>
<evidence type="ECO:0000256" key="2">
    <source>
        <dbReference type="PIRSR" id="PIRSR000390-2"/>
    </source>
</evidence>
<sequence length="376" mass="39984">MTDPIRFLDLAAQQARLGPALRARVDAVFDHCAFVMGPEVAELESRLAAYCGAGHCVAVSSGTDALQIAMMAEGIGRGDAVFLPAFTYTATAEVPLVLGATPVFVDVRPDTFQIDTDHLRARIAETRVAGRLRPRAIVGVDLFGQPADWPALRAIAAAEGLFSLDDCAQSFGGALSGRRLGREADATAISFFPSKPLGGYGDGGALLTDDADCAALYRSLRTHGEGTTRYEVLRTGMNGRLDTLQAAVLLAKLDVFDDELARREAIARQYDAAFARMPAITPPRRVPDSTSAWAVYAILLADQAARDGLAARLREAGVPSAIYYPRPLHLQPAYAPHHDGAALPVSEDLATRILALPIHPDLTDAQVARVIAACTA</sequence>
<name>A0A839V1H4_9PROT</name>
<dbReference type="RefSeq" id="WP_183275214.1">
    <property type="nucleotide sequence ID" value="NZ_JACHXV010000007.1"/>
</dbReference>
<keyword evidence="5" id="KW-1185">Reference proteome</keyword>
<gene>
    <name evidence="4" type="ORF">FHR90_002151</name>
</gene>
<comment type="caution">
    <text evidence="4">The sequence shown here is derived from an EMBL/GenBank/DDBJ whole genome shotgun (WGS) entry which is preliminary data.</text>
</comment>
<dbReference type="InterPro" id="IPR015424">
    <property type="entry name" value="PyrdxlP-dep_Trfase"/>
</dbReference>
<dbReference type="InterPro" id="IPR015421">
    <property type="entry name" value="PyrdxlP-dep_Trfase_major"/>
</dbReference>
<protein>
    <submittedName>
        <fullName evidence="4">dTDP-4-amino-4,6-dideoxygalactose transaminase</fullName>
    </submittedName>
</protein>
<feature type="modified residue" description="N6-(pyridoxal phosphate)lysine" evidence="2">
    <location>
        <position position="195"/>
    </location>
</feature>
<evidence type="ECO:0000256" key="1">
    <source>
        <dbReference type="PIRSR" id="PIRSR000390-1"/>
    </source>
</evidence>
<dbReference type="SUPFAM" id="SSF53383">
    <property type="entry name" value="PLP-dependent transferases"/>
    <property type="match status" value="1"/>
</dbReference>
<comment type="similarity">
    <text evidence="3">Belongs to the DegT/DnrJ/EryC1 family.</text>
</comment>
<dbReference type="AlphaFoldDB" id="A0A839V1H4"/>
<dbReference type="InterPro" id="IPR000653">
    <property type="entry name" value="DegT/StrS_aminotransferase"/>
</dbReference>
<feature type="active site" description="Proton acceptor" evidence="1">
    <location>
        <position position="195"/>
    </location>
</feature>
<evidence type="ECO:0000313" key="5">
    <source>
        <dbReference type="Proteomes" id="UP000557688"/>
    </source>
</evidence>
<dbReference type="PANTHER" id="PTHR30244:SF42">
    <property type="entry name" value="UDP-2-ACETAMIDO-2-DEOXY-3-OXO-D-GLUCURONATE AMINOTRANSFERASE"/>
    <property type="match status" value="1"/>
</dbReference>
<dbReference type="Gene3D" id="3.90.1150.10">
    <property type="entry name" value="Aspartate Aminotransferase, domain 1"/>
    <property type="match status" value="1"/>
</dbReference>
<dbReference type="Gene3D" id="3.40.640.10">
    <property type="entry name" value="Type I PLP-dependent aspartate aminotransferase-like (Major domain)"/>
    <property type="match status" value="1"/>
</dbReference>
<dbReference type="Proteomes" id="UP000557688">
    <property type="component" value="Unassembled WGS sequence"/>
</dbReference>
<dbReference type="GO" id="GO:0000271">
    <property type="term" value="P:polysaccharide biosynthetic process"/>
    <property type="evidence" value="ECO:0007669"/>
    <property type="project" value="TreeGrafter"/>
</dbReference>
<dbReference type="PANTHER" id="PTHR30244">
    <property type="entry name" value="TRANSAMINASE"/>
    <property type="match status" value="1"/>
</dbReference>
<organism evidence="4 5">
    <name type="scientific">Endobacter medicaginis</name>
    <dbReference type="NCBI Taxonomy" id="1181271"/>
    <lineage>
        <taxon>Bacteria</taxon>
        <taxon>Pseudomonadati</taxon>
        <taxon>Pseudomonadota</taxon>
        <taxon>Alphaproteobacteria</taxon>
        <taxon>Acetobacterales</taxon>
        <taxon>Acetobacteraceae</taxon>
        <taxon>Endobacter</taxon>
    </lineage>
</organism>
<reference evidence="4 5" key="1">
    <citation type="submission" date="2020-08" db="EMBL/GenBank/DDBJ databases">
        <title>Genomic Encyclopedia of Type Strains, Phase III (KMG-III): the genomes of soil and plant-associated and newly described type strains.</title>
        <authorList>
            <person name="Whitman W."/>
        </authorList>
    </citation>
    <scope>NUCLEOTIDE SEQUENCE [LARGE SCALE GENOMIC DNA]</scope>
    <source>
        <strain evidence="4 5">CECT 8088</strain>
    </source>
</reference>
<evidence type="ECO:0000256" key="3">
    <source>
        <dbReference type="RuleBase" id="RU004508"/>
    </source>
</evidence>
<dbReference type="CDD" id="cd00616">
    <property type="entry name" value="AHBA_syn"/>
    <property type="match status" value="1"/>
</dbReference>
<dbReference type="GO" id="GO:0008483">
    <property type="term" value="F:transaminase activity"/>
    <property type="evidence" value="ECO:0007669"/>
    <property type="project" value="TreeGrafter"/>
</dbReference>
<dbReference type="GO" id="GO:0030170">
    <property type="term" value="F:pyridoxal phosphate binding"/>
    <property type="evidence" value="ECO:0007669"/>
    <property type="project" value="TreeGrafter"/>
</dbReference>